<dbReference type="Proteomes" id="UP000001542">
    <property type="component" value="Unassembled WGS sequence"/>
</dbReference>
<reference evidence="1" key="1">
    <citation type="submission" date="2006-10" db="EMBL/GenBank/DDBJ databases">
        <authorList>
            <person name="Amadeo P."/>
            <person name="Zhao Q."/>
            <person name="Wortman J."/>
            <person name="Fraser-Liggett C."/>
            <person name="Carlton J."/>
        </authorList>
    </citation>
    <scope>NUCLEOTIDE SEQUENCE</scope>
    <source>
        <strain evidence="1">G3</strain>
    </source>
</reference>
<dbReference type="AlphaFoldDB" id="A2EUP7"/>
<dbReference type="OrthoDB" id="10499011at2759"/>
<reference evidence="1" key="2">
    <citation type="journal article" date="2007" name="Science">
        <title>Draft genome sequence of the sexually transmitted pathogen Trichomonas vaginalis.</title>
        <authorList>
            <person name="Carlton J.M."/>
            <person name="Hirt R.P."/>
            <person name="Silva J.C."/>
            <person name="Delcher A.L."/>
            <person name="Schatz M."/>
            <person name="Zhao Q."/>
            <person name="Wortman J.R."/>
            <person name="Bidwell S.L."/>
            <person name="Alsmark U.C.M."/>
            <person name="Besteiro S."/>
            <person name="Sicheritz-Ponten T."/>
            <person name="Noel C.J."/>
            <person name="Dacks J.B."/>
            <person name="Foster P.G."/>
            <person name="Simillion C."/>
            <person name="Van de Peer Y."/>
            <person name="Miranda-Saavedra D."/>
            <person name="Barton G.J."/>
            <person name="Westrop G.D."/>
            <person name="Mueller S."/>
            <person name="Dessi D."/>
            <person name="Fiori P.L."/>
            <person name="Ren Q."/>
            <person name="Paulsen I."/>
            <person name="Zhang H."/>
            <person name="Bastida-Corcuera F.D."/>
            <person name="Simoes-Barbosa A."/>
            <person name="Brown M.T."/>
            <person name="Hayes R.D."/>
            <person name="Mukherjee M."/>
            <person name="Okumura C.Y."/>
            <person name="Schneider R."/>
            <person name="Smith A.J."/>
            <person name="Vanacova S."/>
            <person name="Villalvazo M."/>
            <person name="Haas B.J."/>
            <person name="Pertea M."/>
            <person name="Feldblyum T.V."/>
            <person name="Utterback T.R."/>
            <person name="Shu C.L."/>
            <person name="Osoegawa K."/>
            <person name="de Jong P.J."/>
            <person name="Hrdy I."/>
            <person name="Horvathova L."/>
            <person name="Zubacova Z."/>
            <person name="Dolezal P."/>
            <person name="Malik S.B."/>
            <person name="Logsdon J.M. Jr."/>
            <person name="Henze K."/>
            <person name="Gupta A."/>
            <person name="Wang C.C."/>
            <person name="Dunne R.L."/>
            <person name="Upcroft J.A."/>
            <person name="Upcroft P."/>
            <person name="White O."/>
            <person name="Salzberg S.L."/>
            <person name="Tang P."/>
            <person name="Chiu C.-H."/>
            <person name="Lee Y.-S."/>
            <person name="Embley T.M."/>
            <person name="Coombs G.H."/>
            <person name="Mottram J.C."/>
            <person name="Tachezy J."/>
            <person name="Fraser-Liggett C.M."/>
            <person name="Johnson P.J."/>
        </authorList>
    </citation>
    <scope>NUCLEOTIDE SEQUENCE [LARGE SCALE GENOMIC DNA]</scope>
    <source>
        <strain evidence="1">G3</strain>
    </source>
</reference>
<dbReference type="VEuPathDB" id="TrichDB:TVAGG3_0255830"/>
<dbReference type="EMBL" id="DS113499">
    <property type="protein sequence ID" value="EAY03635.1"/>
    <property type="molecule type" value="Genomic_DNA"/>
</dbReference>
<dbReference type="InParanoid" id="A2EUP7"/>
<proteinExistence type="predicted"/>
<sequence length="175" mass="19957">MMVSSKNEMIKSQKIVQIPGVNGNSLICTESEKIRSPNFSGDPAELLSKLGGRCYKIDADGELFEFCYEGESKLNGVSLGYFAGYIFNNNKLFSETSNGYQCGNSTYRLTTYYDCDYSAKKYEPKIPAFWHDKDDECHLFTEIYNRQLCKHHVFSSSETLDVTCISKNVYENIFV</sequence>
<evidence type="ECO:0000313" key="1">
    <source>
        <dbReference type="EMBL" id="EAY03635.1"/>
    </source>
</evidence>
<accession>A2EUP7</accession>
<organism evidence="1 2">
    <name type="scientific">Trichomonas vaginalis (strain ATCC PRA-98 / G3)</name>
    <dbReference type="NCBI Taxonomy" id="412133"/>
    <lineage>
        <taxon>Eukaryota</taxon>
        <taxon>Metamonada</taxon>
        <taxon>Parabasalia</taxon>
        <taxon>Trichomonadida</taxon>
        <taxon>Trichomonadidae</taxon>
        <taxon>Trichomonas</taxon>
    </lineage>
</organism>
<name>A2EUP7_TRIV3</name>
<evidence type="ECO:0000313" key="2">
    <source>
        <dbReference type="Proteomes" id="UP000001542"/>
    </source>
</evidence>
<keyword evidence="2" id="KW-1185">Reference proteome</keyword>
<dbReference type="KEGG" id="tva:4761481"/>
<protein>
    <submittedName>
        <fullName evidence="1">Uncharacterized protein</fullName>
    </submittedName>
</protein>
<dbReference type="VEuPathDB" id="TrichDB:TVAG_161740"/>
<gene>
    <name evidence="1" type="ORF">TVAG_161740</name>
</gene>